<dbReference type="Pfam" id="PF07637">
    <property type="entry name" value="PSD5"/>
    <property type="match status" value="1"/>
</dbReference>
<dbReference type="Pfam" id="PF07627">
    <property type="entry name" value="PSCyt3"/>
    <property type="match status" value="1"/>
</dbReference>
<dbReference type="AlphaFoldDB" id="A0A2W5TW31"/>
<dbReference type="Pfam" id="PF07631">
    <property type="entry name" value="PSD4"/>
    <property type="match status" value="1"/>
</dbReference>
<dbReference type="Pfam" id="PF16841">
    <property type="entry name" value="CBM60"/>
    <property type="match status" value="1"/>
</dbReference>
<dbReference type="InterPro" id="IPR013039">
    <property type="entry name" value="DUF1588"/>
</dbReference>
<dbReference type="Gene3D" id="2.60.60.40">
    <property type="match status" value="1"/>
</dbReference>
<evidence type="ECO:0000259" key="5">
    <source>
        <dbReference type="Pfam" id="PF07637"/>
    </source>
</evidence>
<dbReference type="InterPro" id="IPR031768">
    <property type="entry name" value="CBM60_xylan-bd"/>
</dbReference>
<feature type="domain" description="DUF1585" evidence="1">
    <location>
        <begin position="621"/>
        <end position="693"/>
    </location>
</feature>
<dbReference type="EMBL" id="QFQP01000001">
    <property type="protein sequence ID" value="PZR18307.1"/>
    <property type="molecule type" value="Genomic_DNA"/>
</dbReference>
<proteinExistence type="predicted"/>
<feature type="domain" description="DUF1588" evidence="3">
    <location>
        <begin position="510"/>
        <end position="607"/>
    </location>
</feature>
<gene>
    <name evidence="7" type="ORF">DI536_00015</name>
</gene>
<dbReference type="InterPro" id="IPR013042">
    <property type="entry name" value="DUF1592"/>
</dbReference>
<evidence type="ECO:0000259" key="2">
    <source>
        <dbReference type="Pfam" id="PF07626"/>
    </source>
</evidence>
<evidence type="ECO:0000259" key="4">
    <source>
        <dbReference type="Pfam" id="PF07631"/>
    </source>
</evidence>
<reference evidence="7 8" key="1">
    <citation type="submission" date="2017-08" db="EMBL/GenBank/DDBJ databases">
        <title>Infants hospitalized years apart are colonized by the same room-sourced microbial strains.</title>
        <authorList>
            <person name="Brooks B."/>
            <person name="Olm M.R."/>
            <person name="Firek B.A."/>
            <person name="Baker R."/>
            <person name="Thomas B.C."/>
            <person name="Morowitz M.J."/>
            <person name="Banfield J.F."/>
        </authorList>
    </citation>
    <scope>NUCLEOTIDE SEQUENCE [LARGE SCALE GENOMIC DNA]</scope>
    <source>
        <strain evidence="7">S2_003_000_R2_14</strain>
    </source>
</reference>
<dbReference type="Pfam" id="PF07624">
    <property type="entry name" value="PSD2"/>
    <property type="match status" value="1"/>
</dbReference>
<dbReference type="InterPro" id="IPR011478">
    <property type="entry name" value="DUF1585"/>
</dbReference>
<feature type="domain" description="Carbohydrate binding module xylan-binding" evidence="6">
    <location>
        <begin position="204"/>
        <end position="273"/>
    </location>
</feature>
<name>A0A2W5TW31_9BACT</name>
<accession>A0A2W5TW31</accession>
<dbReference type="InterPro" id="IPR013036">
    <property type="entry name" value="DUF1587"/>
</dbReference>
<evidence type="ECO:0000313" key="7">
    <source>
        <dbReference type="EMBL" id="PZR18307.1"/>
    </source>
</evidence>
<dbReference type="Proteomes" id="UP000249061">
    <property type="component" value="Unassembled WGS sequence"/>
</dbReference>
<dbReference type="InterPro" id="IPR013043">
    <property type="entry name" value="DUF1595"/>
</dbReference>
<protein>
    <submittedName>
        <fullName evidence="7">Uncharacterized protein</fullName>
    </submittedName>
</protein>
<feature type="domain" description="DUF1592" evidence="4">
    <location>
        <begin position="367"/>
        <end position="492"/>
    </location>
</feature>
<sequence>MATCLQTGARMSARLLGLFVLVLSGCEAVVSGEPLVGIGGGPEVVDPNNPHDPNAPVTPVEVDVCRADLVDVGRVTVRRLNRTEYDNTMRDLLGVTNSPANDFPADDFGHGFDNQGDVLSTAPVLVEKYDAAALKLARDTIAAAYTAGSIARTDGADMTSTTGGASGANGWNLFTNGRLTRSFTVTSAGAHTFRARAYETPAGTDRAKMAFIVDGVRQGALVDVAALQASPQTYTRQLNLTAGTHTIGVEFTNDFYEDPNDRNLIVEWFEVEAPARVRVAADARVFTCDPFSGAPCVRTIVNTFARKAWRRPLADAEVDRLVALVGIATSNGDDVMKGLELALHATLLSPHFLFRIEQDVNQAPRPLDDHELAARLSYFLWASAPDAELLALADEGTLRAQLPAQVTRMLADPKAETLATQFAGNWLWSRAVEEASPDPVLFASVNEVLKHDMQRQTQEFFKTFYREDRSALELLTAEDTFLNDRLAAHYGLPLPGSTELTRVPQVPELRRGLLGQAGFLTVTSQPTRTSPVKRGKWVMAQLLCMEPPPPPANVEAFTEATNPTGTLREQFEAHRSKPECKGCHQMMDPIGFGLENFDAVGRYRTEDNGGFAIDSTGELVDGRSFSGPAQLSATLSADPAFTQCMARQLFTYALGRAPVAGDRCTLKQMNAAFAQSGYRLPALITALVTSDTFTQRRGENR</sequence>
<evidence type="ECO:0000259" key="6">
    <source>
        <dbReference type="Pfam" id="PF16841"/>
    </source>
</evidence>
<organism evidence="7 8">
    <name type="scientific">Archangium gephyra</name>
    <dbReference type="NCBI Taxonomy" id="48"/>
    <lineage>
        <taxon>Bacteria</taxon>
        <taxon>Pseudomonadati</taxon>
        <taxon>Myxococcota</taxon>
        <taxon>Myxococcia</taxon>
        <taxon>Myxococcales</taxon>
        <taxon>Cystobacterineae</taxon>
        <taxon>Archangiaceae</taxon>
        <taxon>Archangium</taxon>
    </lineage>
</organism>
<feature type="domain" description="DUF1587" evidence="2">
    <location>
        <begin position="78"/>
        <end position="141"/>
    </location>
</feature>
<comment type="caution">
    <text evidence="7">The sequence shown here is derived from an EMBL/GenBank/DDBJ whole genome shotgun (WGS) entry which is preliminary data.</text>
</comment>
<evidence type="ECO:0000313" key="8">
    <source>
        <dbReference type="Proteomes" id="UP000249061"/>
    </source>
</evidence>
<dbReference type="Pfam" id="PF07626">
    <property type="entry name" value="PSD3"/>
    <property type="match status" value="1"/>
</dbReference>
<evidence type="ECO:0000259" key="1">
    <source>
        <dbReference type="Pfam" id="PF07624"/>
    </source>
</evidence>
<evidence type="ECO:0000259" key="3">
    <source>
        <dbReference type="Pfam" id="PF07627"/>
    </source>
</evidence>
<feature type="domain" description="DUF1595" evidence="5">
    <location>
        <begin position="296"/>
        <end position="357"/>
    </location>
</feature>